<dbReference type="AlphaFoldDB" id="A0A267EQI3"/>
<comment type="caution">
    <text evidence="1">The sequence shown here is derived from an EMBL/GenBank/DDBJ whole genome shotgun (WGS) entry which is preliminary data.</text>
</comment>
<gene>
    <name evidence="1" type="ORF">BOX15_Mlig023368g1</name>
</gene>
<proteinExistence type="predicted"/>
<sequence>DLTHQGSGIVATSQSGLESVAAIVQEILALQLRRCLAHDQLSRAFRRYLSSATDTGAGADSGAIVSTSANGHNGSPADTGAGADSGAIVSTSANGHNGSPAAANAETVYLTAIQECTTQFGSISNDFLELMRRLRQLDSDSAVSQRPAELLLRHAEKLQDLEAQRLRVTVDWQHAACRCTDDSDEHQLRLHLRQLADELDEVVEAVKLDFDD</sequence>
<evidence type="ECO:0000313" key="2">
    <source>
        <dbReference type="Proteomes" id="UP000215902"/>
    </source>
</evidence>
<reference evidence="1 2" key="1">
    <citation type="submission" date="2017-06" db="EMBL/GenBank/DDBJ databases">
        <title>A platform for efficient transgenesis in Macrostomum lignano, a flatworm model organism for stem cell research.</title>
        <authorList>
            <person name="Berezikov E."/>
        </authorList>
    </citation>
    <scope>NUCLEOTIDE SEQUENCE [LARGE SCALE GENOMIC DNA]</scope>
    <source>
        <strain evidence="1">DV1</strain>
        <tissue evidence="1">Whole organism</tissue>
    </source>
</reference>
<dbReference type="EMBL" id="NIVC01001813">
    <property type="protein sequence ID" value="PAA63800.1"/>
    <property type="molecule type" value="Genomic_DNA"/>
</dbReference>
<organism evidence="1 2">
    <name type="scientific">Macrostomum lignano</name>
    <dbReference type="NCBI Taxonomy" id="282301"/>
    <lineage>
        <taxon>Eukaryota</taxon>
        <taxon>Metazoa</taxon>
        <taxon>Spiralia</taxon>
        <taxon>Lophotrochozoa</taxon>
        <taxon>Platyhelminthes</taxon>
        <taxon>Rhabditophora</taxon>
        <taxon>Macrostomorpha</taxon>
        <taxon>Macrostomida</taxon>
        <taxon>Macrostomidae</taxon>
        <taxon>Macrostomum</taxon>
    </lineage>
</organism>
<accession>A0A267EQI3</accession>
<protein>
    <submittedName>
        <fullName evidence="1">Uncharacterized protein</fullName>
    </submittedName>
</protein>
<dbReference type="Proteomes" id="UP000215902">
    <property type="component" value="Unassembled WGS sequence"/>
</dbReference>
<evidence type="ECO:0000313" key="1">
    <source>
        <dbReference type="EMBL" id="PAA63800.1"/>
    </source>
</evidence>
<keyword evidence="2" id="KW-1185">Reference proteome</keyword>
<name>A0A267EQI3_9PLAT</name>
<feature type="non-terminal residue" evidence="1">
    <location>
        <position position="1"/>
    </location>
</feature>